<dbReference type="STRING" id="463040.CAL15_22160"/>
<protein>
    <recommendedName>
        <fullName evidence="1">ChsH2 C-terminal OB-fold domain-containing protein</fullName>
    </recommendedName>
</protein>
<dbReference type="KEGG" id="bgm:CAL15_22160"/>
<dbReference type="SUPFAM" id="SSF50249">
    <property type="entry name" value="Nucleic acid-binding proteins"/>
    <property type="match status" value="1"/>
</dbReference>
<organism evidence="2 3">
    <name type="scientific">Bordetella genomosp. 13</name>
    <dbReference type="NCBI Taxonomy" id="463040"/>
    <lineage>
        <taxon>Bacteria</taxon>
        <taxon>Pseudomonadati</taxon>
        <taxon>Pseudomonadota</taxon>
        <taxon>Betaproteobacteria</taxon>
        <taxon>Burkholderiales</taxon>
        <taxon>Alcaligenaceae</taxon>
        <taxon>Bordetella</taxon>
    </lineage>
</organism>
<name>A0A1W6ZHP6_9BORD</name>
<proteinExistence type="predicted"/>
<dbReference type="Proteomes" id="UP000194161">
    <property type="component" value="Chromosome"/>
</dbReference>
<evidence type="ECO:0000313" key="2">
    <source>
        <dbReference type="EMBL" id="ARP96829.1"/>
    </source>
</evidence>
<sequence length="111" mass="11843">MEASIELLECADCKASWSLRPHACPACGGTRLVPRSADGGGIVRARSEVARAPDAYWAAQAPYVLVLVRLDEGPTVMGHADPDVAIGQRVRARTLRRDERSLLCFGAADGP</sequence>
<feature type="domain" description="ChsH2 C-terminal OB-fold" evidence="1">
    <location>
        <begin position="39"/>
        <end position="94"/>
    </location>
</feature>
<evidence type="ECO:0000313" key="3">
    <source>
        <dbReference type="Proteomes" id="UP000194161"/>
    </source>
</evidence>
<dbReference type="PANTHER" id="PTHR34075:SF5">
    <property type="entry name" value="BLR3430 PROTEIN"/>
    <property type="match status" value="1"/>
</dbReference>
<dbReference type="InterPro" id="IPR012340">
    <property type="entry name" value="NA-bd_OB-fold"/>
</dbReference>
<dbReference type="EMBL" id="CP021111">
    <property type="protein sequence ID" value="ARP96829.1"/>
    <property type="molecule type" value="Genomic_DNA"/>
</dbReference>
<reference evidence="2 3" key="1">
    <citation type="submission" date="2017-05" db="EMBL/GenBank/DDBJ databases">
        <title>Complete and WGS of Bordetella genogroups.</title>
        <authorList>
            <person name="Spilker T."/>
            <person name="LiPuma J."/>
        </authorList>
    </citation>
    <scope>NUCLEOTIDE SEQUENCE [LARGE SCALE GENOMIC DNA]</scope>
    <source>
        <strain evidence="2 3">AU7206</strain>
    </source>
</reference>
<dbReference type="PANTHER" id="PTHR34075">
    <property type="entry name" value="BLR3430 PROTEIN"/>
    <property type="match status" value="1"/>
</dbReference>
<dbReference type="OrthoDB" id="8857769at2"/>
<accession>A0A1W6ZHP6</accession>
<keyword evidence="3" id="KW-1185">Reference proteome</keyword>
<evidence type="ECO:0000259" key="1">
    <source>
        <dbReference type="Pfam" id="PF01796"/>
    </source>
</evidence>
<dbReference type="InterPro" id="IPR052513">
    <property type="entry name" value="Thioester_dehydratase-like"/>
</dbReference>
<dbReference type="InterPro" id="IPR002878">
    <property type="entry name" value="ChsH2_C"/>
</dbReference>
<gene>
    <name evidence="2" type="ORF">CAL15_22160</name>
</gene>
<dbReference type="RefSeq" id="WP_086080477.1">
    <property type="nucleotide sequence ID" value="NZ_CP021111.1"/>
</dbReference>
<dbReference type="AlphaFoldDB" id="A0A1W6ZHP6"/>
<dbReference type="Pfam" id="PF01796">
    <property type="entry name" value="OB_ChsH2_C"/>
    <property type="match status" value="1"/>
</dbReference>